<dbReference type="OrthoDB" id="7537227at2759"/>
<keyword evidence="1" id="KW-0833">Ubl conjugation pathway</keyword>
<keyword evidence="4" id="KW-1185">Reference proteome</keyword>
<dbReference type="PANTHER" id="PTHR23315:SF238">
    <property type="entry name" value="ARM REPEAT SUPERFAMILY PROTEIN"/>
    <property type="match status" value="1"/>
</dbReference>
<evidence type="ECO:0000256" key="1">
    <source>
        <dbReference type="ARBA" id="ARBA00022786"/>
    </source>
</evidence>
<evidence type="ECO:0000313" key="3">
    <source>
        <dbReference type="EMBL" id="PKA53713.1"/>
    </source>
</evidence>
<dbReference type="Gene3D" id="1.25.10.10">
    <property type="entry name" value="Leucine-rich Repeat Variant"/>
    <property type="match status" value="1"/>
</dbReference>
<dbReference type="STRING" id="1088818.A0A2I0ADV0"/>
<dbReference type="EMBL" id="KZ451993">
    <property type="protein sequence ID" value="PKA53713.1"/>
    <property type="molecule type" value="Genomic_DNA"/>
</dbReference>
<proteinExistence type="predicted"/>
<dbReference type="InterPro" id="IPR016024">
    <property type="entry name" value="ARM-type_fold"/>
</dbReference>
<dbReference type="Pfam" id="PF25598">
    <property type="entry name" value="ARM_PUB"/>
    <property type="match status" value="1"/>
</dbReference>
<evidence type="ECO:0000259" key="2">
    <source>
        <dbReference type="Pfam" id="PF25598"/>
    </source>
</evidence>
<gene>
    <name evidence="3" type="primary">PUB4</name>
    <name evidence="3" type="ORF">AXF42_Ash009209</name>
</gene>
<feature type="domain" description="U-box" evidence="2">
    <location>
        <begin position="11"/>
        <end position="258"/>
    </location>
</feature>
<organism evidence="3 4">
    <name type="scientific">Apostasia shenzhenica</name>
    <dbReference type="NCBI Taxonomy" id="1088818"/>
    <lineage>
        <taxon>Eukaryota</taxon>
        <taxon>Viridiplantae</taxon>
        <taxon>Streptophyta</taxon>
        <taxon>Embryophyta</taxon>
        <taxon>Tracheophyta</taxon>
        <taxon>Spermatophyta</taxon>
        <taxon>Magnoliopsida</taxon>
        <taxon>Liliopsida</taxon>
        <taxon>Asparagales</taxon>
        <taxon>Orchidaceae</taxon>
        <taxon>Apostasioideae</taxon>
        <taxon>Apostasia</taxon>
    </lineage>
</organism>
<sequence length="330" mass="34327">MEVKNRTAGTLVKRLSHAGDEAAISDAIAEIRLLSKHDAEIRFPLAESGVVALLSGHLLAGATISSPSSQENASAALLNLSITVRQPLVSSPELLDSLARCLRPAASAAVSQNAAATVFSLLADESCRPIIGSNKPLLSALISVVRSPASAVRTVKDAIKALFGVALYPPNRPAMVQLGAVPALFSIAMRRGQPGLVEDATAVIARVAGCCDSLDAFRRVAGIRVLMDLMNGGTGSSGRTRENAVAALLNLANAGGEEAAAEVRETEEAEAAVSEAARAGISVKATRNAEALLKILASRRRHLESYWIRDFELLSPANPPLPDSSADSTS</sequence>
<protein>
    <submittedName>
        <fullName evidence="3">U-box domain-containing protein 4</fullName>
    </submittedName>
</protein>
<dbReference type="InterPro" id="IPR000225">
    <property type="entry name" value="Armadillo"/>
</dbReference>
<dbReference type="Proteomes" id="UP000236161">
    <property type="component" value="Unassembled WGS sequence"/>
</dbReference>
<accession>A0A2I0ADV0</accession>
<dbReference type="InterPro" id="IPR011989">
    <property type="entry name" value="ARM-like"/>
</dbReference>
<dbReference type="PANTHER" id="PTHR23315">
    <property type="entry name" value="U BOX DOMAIN-CONTAINING"/>
    <property type="match status" value="1"/>
</dbReference>
<evidence type="ECO:0000313" key="4">
    <source>
        <dbReference type="Proteomes" id="UP000236161"/>
    </source>
</evidence>
<reference evidence="3 4" key="1">
    <citation type="journal article" date="2017" name="Nature">
        <title>The Apostasia genome and the evolution of orchids.</title>
        <authorList>
            <person name="Zhang G.Q."/>
            <person name="Liu K.W."/>
            <person name="Li Z."/>
            <person name="Lohaus R."/>
            <person name="Hsiao Y.Y."/>
            <person name="Niu S.C."/>
            <person name="Wang J.Y."/>
            <person name="Lin Y.C."/>
            <person name="Xu Q."/>
            <person name="Chen L.J."/>
            <person name="Yoshida K."/>
            <person name="Fujiwara S."/>
            <person name="Wang Z.W."/>
            <person name="Zhang Y.Q."/>
            <person name="Mitsuda N."/>
            <person name="Wang M."/>
            <person name="Liu G.H."/>
            <person name="Pecoraro L."/>
            <person name="Huang H.X."/>
            <person name="Xiao X.J."/>
            <person name="Lin M."/>
            <person name="Wu X.Y."/>
            <person name="Wu W.L."/>
            <person name="Chen Y.Y."/>
            <person name="Chang S.B."/>
            <person name="Sakamoto S."/>
            <person name="Ohme-Takagi M."/>
            <person name="Yagi M."/>
            <person name="Zeng S.J."/>
            <person name="Shen C.Y."/>
            <person name="Yeh C.M."/>
            <person name="Luo Y.B."/>
            <person name="Tsai W.C."/>
            <person name="Van de Peer Y."/>
            <person name="Liu Z.J."/>
        </authorList>
    </citation>
    <scope>NUCLEOTIDE SEQUENCE [LARGE SCALE GENOMIC DNA]</scope>
    <source>
        <strain evidence="4">cv. Shenzhen</strain>
        <tissue evidence="3">Stem</tissue>
    </source>
</reference>
<dbReference type="AlphaFoldDB" id="A0A2I0ADV0"/>
<dbReference type="InterPro" id="IPR058678">
    <property type="entry name" value="ARM_PUB"/>
</dbReference>
<dbReference type="SUPFAM" id="SSF48371">
    <property type="entry name" value="ARM repeat"/>
    <property type="match status" value="1"/>
</dbReference>
<name>A0A2I0ADV0_9ASPA</name>
<dbReference type="SMART" id="SM00185">
    <property type="entry name" value="ARM"/>
    <property type="match status" value="3"/>
</dbReference>